<dbReference type="InterPro" id="IPR036047">
    <property type="entry name" value="F-box-like_dom_sf"/>
</dbReference>
<dbReference type="GO" id="GO:0031146">
    <property type="term" value="P:SCF-dependent proteasomal ubiquitin-dependent protein catabolic process"/>
    <property type="evidence" value="ECO:0007669"/>
    <property type="project" value="InterPro"/>
</dbReference>
<reference evidence="3" key="1">
    <citation type="submission" date="2021-10" db="EMBL/GenBank/DDBJ databases">
        <title>Tropical sea cucumber genome reveals ecological adaptation and Cuvierian tubules defense mechanism.</title>
        <authorList>
            <person name="Chen T."/>
        </authorList>
    </citation>
    <scope>NUCLEOTIDE SEQUENCE</scope>
    <source>
        <strain evidence="3">Nanhai2018</strain>
        <tissue evidence="3">Muscle</tissue>
    </source>
</reference>
<evidence type="ECO:0000259" key="2">
    <source>
        <dbReference type="PROSITE" id="PS50181"/>
    </source>
</evidence>
<dbReference type="PANTHER" id="PTHR16008:SF6">
    <property type="entry name" value="SI:DKEY-12E7.1"/>
    <property type="match status" value="1"/>
</dbReference>
<dbReference type="OrthoDB" id="10024886at2759"/>
<dbReference type="InterPro" id="IPR039588">
    <property type="entry name" value="FBXO4"/>
</dbReference>
<protein>
    <recommendedName>
        <fullName evidence="2">F-box domain-containing protein</fullName>
    </recommendedName>
</protein>
<evidence type="ECO:0000256" key="1">
    <source>
        <dbReference type="SAM" id="MobiDB-lite"/>
    </source>
</evidence>
<dbReference type="PANTHER" id="PTHR16008">
    <property type="entry name" value="F-BOX ONLY PROTEIN 4"/>
    <property type="match status" value="1"/>
</dbReference>
<dbReference type="Pfam" id="PF12937">
    <property type="entry name" value="F-box-like"/>
    <property type="match status" value="1"/>
</dbReference>
<feature type="compositionally biased region" description="Basic and acidic residues" evidence="1">
    <location>
        <begin position="15"/>
        <end position="32"/>
    </location>
</feature>
<dbReference type="EMBL" id="JAIZAY010000005">
    <property type="protein sequence ID" value="KAJ8041188.1"/>
    <property type="molecule type" value="Genomic_DNA"/>
</dbReference>
<dbReference type="SMART" id="SM00256">
    <property type="entry name" value="FBOX"/>
    <property type="match status" value="1"/>
</dbReference>
<dbReference type="Proteomes" id="UP001152320">
    <property type="component" value="Chromosome 5"/>
</dbReference>
<sequence length="410" mass="47540">MPPVQQVSPGSQSDMENKLPLKRTKDDLDHMTPPELQNGKRFKGKHKSLNFNSLPLECQLHVFSYLTVREKCQASCTCKKWRDILCSPNLWTVADFTHLMCCELDGLAEKVSFGRIRENETPLPVRNHTCCPTSSESFTSKVSQFVNFLCDRNAQLKILSFEFDLFEEKEMWLYQMNKLLKATNSVGLTKVFGRWSFTPHFMIKYYRSSLDDKHTRVGSFQKLLKTLHETSPYVQHFRIQFDWSMTSVELLCKFQQIHTLELSKYWVFVRTLQSAVDALLDGLPNLKRLHLEMISPFQLGSSHQLYTLRSATLEELDIRRSPGFFLLSVNLPKLRCFSSQRETWAGPVLSRDYLNIPCLHTILMDGAHNLANFNGFPLGSDWRTRICAVFEQKLKSSCYCPKHKKGNLFL</sequence>
<organism evidence="3 4">
    <name type="scientific">Holothuria leucospilota</name>
    <name type="common">Black long sea cucumber</name>
    <name type="synonym">Mertensiothuria leucospilota</name>
    <dbReference type="NCBI Taxonomy" id="206669"/>
    <lineage>
        <taxon>Eukaryota</taxon>
        <taxon>Metazoa</taxon>
        <taxon>Echinodermata</taxon>
        <taxon>Eleutherozoa</taxon>
        <taxon>Echinozoa</taxon>
        <taxon>Holothuroidea</taxon>
        <taxon>Aspidochirotacea</taxon>
        <taxon>Aspidochirotida</taxon>
        <taxon>Holothuriidae</taxon>
        <taxon>Holothuria</taxon>
    </lineage>
</organism>
<feature type="domain" description="F-box" evidence="2">
    <location>
        <begin position="48"/>
        <end position="94"/>
    </location>
</feature>
<feature type="region of interest" description="Disordered" evidence="1">
    <location>
        <begin position="1"/>
        <end position="42"/>
    </location>
</feature>
<feature type="compositionally biased region" description="Polar residues" evidence="1">
    <location>
        <begin position="1"/>
        <end position="14"/>
    </location>
</feature>
<dbReference type="PROSITE" id="PS50181">
    <property type="entry name" value="FBOX"/>
    <property type="match status" value="1"/>
</dbReference>
<accession>A0A9Q1HDD9</accession>
<dbReference type="GO" id="GO:0019005">
    <property type="term" value="C:SCF ubiquitin ligase complex"/>
    <property type="evidence" value="ECO:0007669"/>
    <property type="project" value="TreeGrafter"/>
</dbReference>
<proteinExistence type="predicted"/>
<dbReference type="InterPro" id="IPR001810">
    <property type="entry name" value="F-box_dom"/>
</dbReference>
<comment type="caution">
    <text evidence="3">The sequence shown here is derived from an EMBL/GenBank/DDBJ whole genome shotgun (WGS) entry which is preliminary data.</text>
</comment>
<name>A0A9Q1HDD9_HOLLE</name>
<gene>
    <name evidence="3" type="ORF">HOLleu_11930</name>
</gene>
<evidence type="ECO:0000313" key="3">
    <source>
        <dbReference type="EMBL" id="KAJ8041188.1"/>
    </source>
</evidence>
<evidence type="ECO:0000313" key="4">
    <source>
        <dbReference type="Proteomes" id="UP001152320"/>
    </source>
</evidence>
<dbReference type="Gene3D" id="1.20.1280.50">
    <property type="match status" value="1"/>
</dbReference>
<dbReference type="SUPFAM" id="SSF81383">
    <property type="entry name" value="F-box domain"/>
    <property type="match status" value="1"/>
</dbReference>
<dbReference type="GO" id="GO:0000209">
    <property type="term" value="P:protein polyubiquitination"/>
    <property type="evidence" value="ECO:0007669"/>
    <property type="project" value="TreeGrafter"/>
</dbReference>
<dbReference type="AlphaFoldDB" id="A0A9Q1HDD9"/>
<keyword evidence="4" id="KW-1185">Reference proteome</keyword>